<evidence type="ECO:0000259" key="4">
    <source>
        <dbReference type="PROSITE" id="PS01124"/>
    </source>
</evidence>
<reference evidence="5 6" key="1">
    <citation type="journal article" date="2019" name="Anaerobe">
        <title>Detection of Robinsoniella peoriensis in multiple bone samples of a trauma patient.</title>
        <authorList>
            <person name="Schrottner P."/>
            <person name="Hartwich K."/>
            <person name="Bunk B."/>
            <person name="Schober I."/>
            <person name="Helbig S."/>
            <person name="Rudolph W.W."/>
            <person name="Gunzer F."/>
        </authorList>
    </citation>
    <scope>NUCLEOTIDE SEQUENCE [LARGE SCALE GENOMIC DNA]</scope>
    <source>
        <strain evidence="5 6">DSM 106044</strain>
    </source>
</reference>
<keyword evidence="6" id="KW-1185">Reference proteome</keyword>
<gene>
    <name evidence="5" type="primary">rhaS_3</name>
    <name evidence="5" type="ORF">DSM106044_01426</name>
</gene>
<feature type="domain" description="HTH araC/xylS-type" evidence="4">
    <location>
        <begin position="189"/>
        <end position="286"/>
    </location>
</feature>
<name>A0A4U8Q9T5_9FIRM</name>
<accession>A0A4U8Q9T5</accession>
<dbReference type="SMART" id="SM00342">
    <property type="entry name" value="HTH_ARAC"/>
    <property type="match status" value="1"/>
</dbReference>
<dbReference type="EMBL" id="QGQD01000031">
    <property type="protein sequence ID" value="TLD01721.1"/>
    <property type="molecule type" value="Genomic_DNA"/>
</dbReference>
<dbReference type="InterPro" id="IPR014710">
    <property type="entry name" value="RmlC-like_jellyroll"/>
</dbReference>
<dbReference type="InterPro" id="IPR018060">
    <property type="entry name" value="HTH_AraC"/>
</dbReference>
<organism evidence="5 6">
    <name type="scientific">Robinsoniella peoriensis</name>
    <dbReference type="NCBI Taxonomy" id="180332"/>
    <lineage>
        <taxon>Bacteria</taxon>
        <taxon>Bacillati</taxon>
        <taxon>Bacillota</taxon>
        <taxon>Clostridia</taxon>
        <taxon>Lachnospirales</taxon>
        <taxon>Lachnospiraceae</taxon>
        <taxon>Robinsoniella</taxon>
    </lineage>
</organism>
<dbReference type="SUPFAM" id="SSF46689">
    <property type="entry name" value="Homeodomain-like"/>
    <property type="match status" value="2"/>
</dbReference>
<dbReference type="PROSITE" id="PS01124">
    <property type="entry name" value="HTH_ARAC_FAMILY_2"/>
    <property type="match status" value="1"/>
</dbReference>
<sequence>MEPTNWKDEYFKSDVRTVLAEEQLQIPGLRILAKHTLRNAIPPLNWHYHENAFEITMCTKGALSFSSTDSNYKISGGDVFITTPNEIHSTDEVPLSLGEVYWFQLEISDPSRFLFLEPGAAEALIAGLNEISHHVVKINAKESEYLTQAFYFAQTEGNPYVVASFINLFLHILILASQKTKFQLTPDIGRSLNYIMDHLTVEISLDELAAQCLLSISQYKQKFKKQIGISPRNFINQQKIELAKSMLLDDNSITDTAMGLGFNTSSYFATVFKRYTFYTPTEFLANHKKKPDID</sequence>
<dbReference type="InterPro" id="IPR037923">
    <property type="entry name" value="HTH-like"/>
</dbReference>
<protein>
    <submittedName>
        <fullName evidence="5">L-rhamnose operon regulatory protein RhaS</fullName>
    </submittedName>
</protein>
<comment type="caution">
    <text evidence="5">The sequence shown here is derived from an EMBL/GenBank/DDBJ whole genome shotgun (WGS) entry which is preliminary data.</text>
</comment>
<keyword evidence="2" id="KW-0238">DNA-binding</keyword>
<evidence type="ECO:0000256" key="1">
    <source>
        <dbReference type="ARBA" id="ARBA00023015"/>
    </source>
</evidence>
<dbReference type="STRING" id="180332.GCA_000797495_00025"/>
<dbReference type="Gene3D" id="2.60.120.10">
    <property type="entry name" value="Jelly Rolls"/>
    <property type="match status" value="1"/>
</dbReference>
<dbReference type="Gene3D" id="1.10.10.60">
    <property type="entry name" value="Homeodomain-like"/>
    <property type="match status" value="2"/>
</dbReference>
<dbReference type="Pfam" id="PF12833">
    <property type="entry name" value="HTH_18"/>
    <property type="match status" value="1"/>
</dbReference>
<evidence type="ECO:0000256" key="3">
    <source>
        <dbReference type="ARBA" id="ARBA00023163"/>
    </source>
</evidence>
<dbReference type="AlphaFoldDB" id="A0A4U8Q9T5"/>
<dbReference type="RefSeq" id="WP_138002132.1">
    <property type="nucleotide sequence ID" value="NZ_JBHTNY010000021.1"/>
</dbReference>
<proteinExistence type="predicted"/>
<dbReference type="InterPro" id="IPR009057">
    <property type="entry name" value="Homeodomain-like_sf"/>
</dbReference>
<evidence type="ECO:0000256" key="2">
    <source>
        <dbReference type="ARBA" id="ARBA00023125"/>
    </source>
</evidence>
<dbReference type="PANTHER" id="PTHR43280:SF2">
    <property type="entry name" value="HTH-TYPE TRANSCRIPTIONAL REGULATOR EXSA"/>
    <property type="match status" value="1"/>
</dbReference>
<dbReference type="Pfam" id="PF02311">
    <property type="entry name" value="AraC_binding"/>
    <property type="match status" value="1"/>
</dbReference>
<dbReference type="PANTHER" id="PTHR43280">
    <property type="entry name" value="ARAC-FAMILY TRANSCRIPTIONAL REGULATOR"/>
    <property type="match status" value="1"/>
</dbReference>
<keyword evidence="3" id="KW-0804">Transcription</keyword>
<evidence type="ECO:0000313" key="5">
    <source>
        <dbReference type="EMBL" id="TLD01721.1"/>
    </source>
</evidence>
<dbReference type="Proteomes" id="UP000306509">
    <property type="component" value="Unassembled WGS sequence"/>
</dbReference>
<dbReference type="GO" id="GO:0043565">
    <property type="term" value="F:sequence-specific DNA binding"/>
    <property type="evidence" value="ECO:0007669"/>
    <property type="project" value="InterPro"/>
</dbReference>
<keyword evidence="1" id="KW-0805">Transcription regulation</keyword>
<dbReference type="SUPFAM" id="SSF51215">
    <property type="entry name" value="Regulatory protein AraC"/>
    <property type="match status" value="1"/>
</dbReference>
<dbReference type="GO" id="GO:0003700">
    <property type="term" value="F:DNA-binding transcription factor activity"/>
    <property type="evidence" value="ECO:0007669"/>
    <property type="project" value="InterPro"/>
</dbReference>
<dbReference type="InterPro" id="IPR003313">
    <property type="entry name" value="AraC-bd"/>
</dbReference>
<evidence type="ECO:0000313" key="6">
    <source>
        <dbReference type="Proteomes" id="UP000306509"/>
    </source>
</evidence>